<keyword evidence="1" id="KW-0479">Metal-binding</keyword>
<comment type="caution">
    <text evidence="7">The sequence shown here is derived from an EMBL/GenBank/DDBJ whole genome shotgun (WGS) entry which is preliminary data.</text>
</comment>
<dbReference type="Gene3D" id="3.30.1370.50">
    <property type="entry name" value="R3H-like domain"/>
    <property type="match status" value="1"/>
</dbReference>
<sequence>MLVHQIAEEMSFLHESKGEGKERCICVSKKASSQHTTEQTKKQEEEEERKEETDLEVKGDQEALEEETVPDPVVQTSIDLKSLHLERMKREQQKREENAKQKKQQSTVQLTQPQSKSQQKVRFSAKKQTKSGACEIAAASSSDTDFDALISAVVKADSVCSFIKCKASVLTLGQLCVFCNRQFCLSHHIPEVHGCGDKAKSHARMRISKEGILYAGSGKKDSSMDPNKKAYLQRKLDSKLKDMATQRKTKSKEKDG</sequence>
<reference evidence="8" key="1">
    <citation type="submission" date="2024-04" db="EMBL/GenBank/DDBJ databases">
        <title>Salinicola lusitanus LLJ914,a marine bacterium isolated from the Okinawa Trough.</title>
        <authorList>
            <person name="Li J."/>
        </authorList>
    </citation>
    <scope>NUCLEOTIDE SEQUENCE [LARGE SCALE GENOMIC DNA]</scope>
</reference>
<dbReference type="AlphaFoldDB" id="A0AAW0MQK4"/>
<dbReference type="GO" id="GO:0003676">
    <property type="term" value="F:nucleic acid binding"/>
    <property type="evidence" value="ECO:0007669"/>
    <property type="project" value="InterPro"/>
</dbReference>
<dbReference type="FunFam" id="4.10.1110.10:FF:000002">
    <property type="entry name" value="Immunoglobulin mu DNA-binding protein 2"/>
    <property type="match status" value="1"/>
</dbReference>
<name>A0AAW0MQK4_9GOBI</name>
<evidence type="ECO:0000256" key="5">
    <source>
        <dbReference type="SAM" id="MobiDB-lite"/>
    </source>
</evidence>
<dbReference type="SUPFAM" id="SSF118310">
    <property type="entry name" value="AN1-like Zinc finger"/>
    <property type="match status" value="1"/>
</dbReference>
<evidence type="ECO:0000256" key="3">
    <source>
        <dbReference type="ARBA" id="ARBA00022833"/>
    </source>
</evidence>
<dbReference type="InterPro" id="IPR035896">
    <property type="entry name" value="AN1-like_Znf"/>
</dbReference>
<keyword evidence="8" id="KW-1185">Reference proteome</keyword>
<proteinExistence type="predicted"/>
<evidence type="ECO:0000313" key="8">
    <source>
        <dbReference type="Proteomes" id="UP001460270"/>
    </source>
</evidence>
<protein>
    <recommendedName>
        <fullName evidence="6">AN1-type domain-containing protein</fullName>
    </recommendedName>
</protein>
<dbReference type="Proteomes" id="UP001460270">
    <property type="component" value="Unassembled WGS sequence"/>
</dbReference>
<accession>A0AAW0MQK4</accession>
<dbReference type="InterPro" id="IPR000058">
    <property type="entry name" value="Znf_AN1"/>
</dbReference>
<dbReference type="GO" id="GO:0008270">
    <property type="term" value="F:zinc ion binding"/>
    <property type="evidence" value="ECO:0007669"/>
    <property type="project" value="UniProtKB-KW"/>
</dbReference>
<dbReference type="PROSITE" id="PS51039">
    <property type="entry name" value="ZF_AN1"/>
    <property type="match status" value="1"/>
</dbReference>
<dbReference type="SMART" id="SM00154">
    <property type="entry name" value="ZnF_AN1"/>
    <property type="match status" value="1"/>
</dbReference>
<feature type="compositionally biased region" description="Basic and acidic residues" evidence="5">
    <location>
        <begin position="89"/>
        <end position="100"/>
    </location>
</feature>
<organism evidence="7 8">
    <name type="scientific">Mugilogobius chulae</name>
    <name type="common">yellowstripe goby</name>
    <dbReference type="NCBI Taxonomy" id="88201"/>
    <lineage>
        <taxon>Eukaryota</taxon>
        <taxon>Metazoa</taxon>
        <taxon>Chordata</taxon>
        <taxon>Craniata</taxon>
        <taxon>Vertebrata</taxon>
        <taxon>Euteleostomi</taxon>
        <taxon>Actinopterygii</taxon>
        <taxon>Neopterygii</taxon>
        <taxon>Teleostei</taxon>
        <taxon>Neoteleostei</taxon>
        <taxon>Acanthomorphata</taxon>
        <taxon>Gobiaria</taxon>
        <taxon>Gobiiformes</taxon>
        <taxon>Gobioidei</taxon>
        <taxon>Gobiidae</taxon>
        <taxon>Gobionellinae</taxon>
        <taxon>Mugilogobius</taxon>
    </lineage>
</organism>
<feature type="domain" description="AN1-type" evidence="6">
    <location>
        <begin position="154"/>
        <end position="203"/>
    </location>
</feature>
<dbReference type="Gene3D" id="4.10.1110.10">
    <property type="entry name" value="AN1-like Zinc finger"/>
    <property type="match status" value="1"/>
</dbReference>
<keyword evidence="2 4" id="KW-0863">Zinc-finger</keyword>
<dbReference type="EMBL" id="JBBPFD010000070">
    <property type="protein sequence ID" value="KAK7880608.1"/>
    <property type="molecule type" value="Genomic_DNA"/>
</dbReference>
<evidence type="ECO:0000259" key="6">
    <source>
        <dbReference type="PROSITE" id="PS51039"/>
    </source>
</evidence>
<dbReference type="Pfam" id="PF01428">
    <property type="entry name" value="zf-AN1"/>
    <property type="match status" value="1"/>
</dbReference>
<evidence type="ECO:0000256" key="1">
    <source>
        <dbReference type="ARBA" id="ARBA00022723"/>
    </source>
</evidence>
<keyword evidence="3" id="KW-0862">Zinc</keyword>
<evidence type="ECO:0000256" key="2">
    <source>
        <dbReference type="ARBA" id="ARBA00022771"/>
    </source>
</evidence>
<feature type="region of interest" description="Disordered" evidence="5">
    <location>
        <begin position="28"/>
        <end position="73"/>
    </location>
</feature>
<feature type="compositionally biased region" description="Basic and acidic residues" evidence="5">
    <location>
        <begin position="38"/>
        <end position="61"/>
    </location>
</feature>
<dbReference type="InterPro" id="IPR036867">
    <property type="entry name" value="R3H_dom_sf"/>
</dbReference>
<feature type="compositionally biased region" description="Polar residues" evidence="5">
    <location>
        <begin position="104"/>
        <end position="121"/>
    </location>
</feature>
<dbReference type="SUPFAM" id="SSF82708">
    <property type="entry name" value="R3H domain"/>
    <property type="match status" value="1"/>
</dbReference>
<gene>
    <name evidence="7" type="ORF">WMY93_032759</name>
</gene>
<feature type="region of interest" description="Disordered" evidence="5">
    <location>
        <begin position="89"/>
        <end position="126"/>
    </location>
</feature>
<evidence type="ECO:0000256" key="4">
    <source>
        <dbReference type="PROSITE-ProRule" id="PRU00449"/>
    </source>
</evidence>
<evidence type="ECO:0000313" key="7">
    <source>
        <dbReference type="EMBL" id="KAK7880608.1"/>
    </source>
</evidence>